<dbReference type="EMBL" id="CP003249">
    <property type="protein sequence ID" value="AFV76020.1"/>
    <property type="molecule type" value="Genomic_DNA"/>
</dbReference>
<dbReference type="KEGG" id="tos:Theos_0967"/>
<organism evidence="1 2">
    <name type="scientific">Thermus oshimai JL-2</name>
    <dbReference type="NCBI Taxonomy" id="751945"/>
    <lineage>
        <taxon>Bacteria</taxon>
        <taxon>Thermotogati</taxon>
        <taxon>Deinococcota</taxon>
        <taxon>Deinococci</taxon>
        <taxon>Thermales</taxon>
        <taxon>Thermaceae</taxon>
        <taxon>Thermus</taxon>
    </lineage>
</organism>
<gene>
    <name evidence="1" type="ORF">Theos_0967</name>
</gene>
<dbReference type="STRING" id="751945.Theos_0967"/>
<accession>K7QZ05</accession>
<evidence type="ECO:0000313" key="1">
    <source>
        <dbReference type="EMBL" id="AFV76020.1"/>
    </source>
</evidence>
<dbReference type="PATRIC" id="fig|751945.3.peg.961"/>
<dbReference type="eggNOG" id="ENOG5032GAG">
    <property type="taxonomic scope" value="Bacteria"/>
</dbReference>
<evidence type="ECO:0000313" key="2">
    <source>
        <dbReference type="Proteomes" id="UP000000211"/>
    </source>
</evidence>
<keyword evidence="2" id="KW-1185">Reference proteome</keyword>
<dbReference type="Proteomes" id="UP000000211">
    <property type="component" value="Chromosome"/>
</dbReference>
<protein>
    <submittedName>
        <fullName evidence="1">Uncharacterized protein</fullName>
    </submittedName>
</protein>
<reference evidence="1 2" key="1">
    <citation type="journal article" date="2013" name="Genome Announc.">
        <title>Whole Genome Sequencing of Thermus oshimai JL-2 and Thermus thermophilus JL-18, Incomplete Denitrifiers from the United States Great Basin.</title>
        <authorList>
            <person name="Murugapiran S.K."/>
            <person name="Huntemann M."/>
            <person name="Wei C.L."/>
            <person name="Han J."/>
            <person name="Detter J.C."/>
            <person name="Han C.S."/>
            <person name="Erkkila T.H."/>
            <person name="Teshima H."/>
            <person name="Chen A."/>
            <person name="Kyrpides N."/>
            <person name="Mavrommatis K."/>
            <person name="Markowitz V."/>
            <person name="Szeto E."/>
            <person name="Ivanova N."/>
            <person name="Pagani I."/>
            <person name="Lam J."/>
            <person name="McDonald A.I."/>
            <person name="Dodsworth J.A."/>
            <person name="Pati A."/>
            <person name="Goodwin L."/>
            <person name="Peters L."/>
            <person name="Pitluck S."/>
            <person name="Woyke T."/>
            <person name="Hedlund B.P."/>
        </authorList>
    </citation>
    <scope>NUCLEOTIDE SEQUENCE</scope>
    <source>
        <strain evidence="1 2">JL-2</strain>
    </source>
</reference>
<dbReference type="HOGENOM" id="CLU_1093884_0_0_0"/>
<dbReference type="RefSeq" id="WP_016329211.1">
    <property type="nucleotide sequence ID" value="NC_019386.1"/>
</dbReference>
<name>K7QZ05_THEOS</name>
<dbReference type="OrthoDB" id="31002at2"/>
<dbReference type="AlphaFoldDB" id="K7QZ05"/>
<sequence length="228" mass="24494">MGVAYLRLEGVWTLEGVRLGLALAPYLLLPGGKGELLLERAFLEAQEGDWALTLGRLPLTPGEGRLFPYTWNAPNPLGGSTGVLGGLLTHYGPEHRLRLGLTEKGPFAELALKEGRLFLFREGAGLLGSWPLGEGVGYGEAFWTQDGPRGLLGYTAFWGPWLLTLEGVYPLGAALALAWEGEGLALQGLLGVRQGLFGGLTLRWEAWSLGLSGVGGRFLGWVSYRGDF</sequence>
<proteinExistence type="predicted"/>